<dbReference type="InterPro" id="IPR013320">
    <property type="entry name" value="ConA-like_dom_sf"/>
</dbReference>
<dbReference type="GO" id="GO:0005829">
    <property type="term" value="C:cytosol"/>
    <property type="evidence" value="ECO:0007669"/>
    <property type="project" value="TreeGrafter"/>
</dbReference>
<dbReference type="Proteomes" id="UP001152795">
    <property type="component" value="Unassembled WGS sequence"/>
</dbReference>
<gene>
    <name evidence="3" type="ORF">PACLA_8A058839</name>
</gene>
<feature type="domain" description="DUF4704" evidence="1">
    <location>
        <begin position="746"/>
        <end position="966"/>
    </location>
</feature>
<dbReference type="PANTHER" id="PTHR13743">
    <property type="entry name" value="BEIGE/BEACH-RELATED"/>
    <property type="match status" value="1"/>
</dbReference>
<dbReference type="InterPro" id="IPR016024">
    <property type="entry name" value="ARM-type_fold"/>
</dbReference>
<evidence type="ECO:0000259" key="1">
    <source>
        <dbReference type="Pfam" id="PF15787"/>
    </source>
</evidence>
<dbReference type="GO" id="GO:0008104">
    <property type="term" value="P:intracellular protein localization"/>
    <property type="evidence" value="ECO:0007669"/>
    <property type="project" value="TreeGrafter"/>
</dbReference>
<evidence type="ECO:0000259" key="2">
    <source>
        <dbReference type="Pfam" id="PF20425"/>
    </source>
</evidence>
<dbReference type="OrthoDB" id="26681at2759"/>
<comment type="caution">
    <text evidence="3">The sequence shown here is derived from an EMBL/GenBank/DDBJ whole genome shotgun (WGS) entry which is preliminary data.</text>
</comment>
<dbReference type="PANTHER" id="PTHR13743:SF112">
    <property type="entry name" value="BEACH DOMAIN-CONTAINING PROTEIN"/>
    <property type="match status" value="1"/>
</dbReference>
<dbReference type="AlphaFoldDB" id="A0A7D9EC73"/>
<keyword evidence="4" id="KW-1185">Reference proteome</keyword>
<feature type="domain" description="Neurobeachin alpha-solenoid region" evidence="2">
    <location>
        <begin position="10"/>
        <end position="334"/>
    </location>
</feature>
<dbReference type="Pfam" id="PF20425">
    <property type="entry name" value="Neurobeachin"/>
    <property type="match status" value="1"/>
</dbReference>
<dbReference type="InterPro" id="IPR046852">
    <property type="entry name" value="Neurobeachin_a-sol"/>
</dbReference>
<dbReference type="EMBL" id="CACRXK020005644">
    <property type="protein sequence ID" value="CAB4006921.1"/>
    <property type="molecule type" value="Genomic_DNA"/>
</dbReference>
<evidence type="ECO:0000313" key="4">
    <source>
        <dbReference type="Proteomes" id="UP001152795"/>
    </source>
</evidence>
<dbReference type="Pfam" id="PF15787">
    <property type="entry name" value="DUF4704"/>
    <property type="match status" value="1"/>
</dbReference>
<evidence type="ECO:0000313" key="3">
    <source>
        <dbReference type="EMBL" id="CAB4006921.1"/>
    </source>
</evidence>
<accession>A0A7D9EC73</accession>
<reference evidence="3" key="1">
    <citation type="submission" date="2020-04" db="EMBL/GenBank/DDBJ databases">
        <authorList>
            <person name="Alioto T."/>
            <person name="Alioto T."/>
            <person name="Gomez Garrido J."/>
        </authorList>
    </citation>
    <scope>NUCLEOTIDE SEQUENCE</scope>
    <source>
        <strain evidence="3">A484AB</strain>
    </source>
</reference>
<proteinExistence type="predicted"/>
<name>A0A7D9EC73_PARCT</name>
<organism evidence="3 4">
    <name type="scientific">Paramuricea clavata</name>
    <name type="common">Red gorgonian</name>
    <name type="synonym">Violescent sea-whip</name>
    <dbReference type="NCBI Taxonomy" id="317549"/>
    <lineage>
        <taxon>Eukaryota</taxon>
        <taxon>Metazoa</taxon>
        <taxon>Cnidaria</taxon>
        <taxon>Anthozoa</taxon>
        <taxon>Octocorallia</taxon>
        <taxon>Malacalcyonacea</taxon>
        <taxon>Plexauridae</taxon>
        <taxon>Paramuricea</taxon>
    </lineage>
</organism>
<sequence length="991" mass="111457">MATVWVSELFHQLCEDDKENLLSAITAQAIEGIFDILLKSTSIENDVDITLQCLVKIVHVLHLNPNYVNQGSGVDLPTVLLQYFQLFEQQIEKPNKEAIILKTHLLDAICQMLDCKDKPALQAVFLGLSCFKTILSNLQLVSNVDSEDENINTWNQLLYSSIRALQTLIHSSSAAKEVFEASNGYKTTKECLLKWHSPSKDVIFGLLKWMIGKDFQDGELEIEDENLLLILIDWLPYIQSDLQRFLSDVLVKMVMYSSYNVMVCSKTGVMSSILKHLKQDDPLQPDARENLLVMLEVLGSVSMKPEDFREFMDLVKPSVDGDNVRDFDRMLQSLIKISTYGDRISKPLSYFDLRHKTSGIALPSIEKWGGSGFTFHAWVSLKSSREEDHPEIPVKSESEEQPSFSWPYRRQLYSFLSASGTGFEAFFTPNGHLVVAIVTRKEYVTAPLVDVVLADDLWHSVLIVHCQSRKPLARKDHLSVYIDGELKMAVPLKLPSMCEPFTSCNIGCGGPQTISSAHDITAAPRGHFPSQITSFLKGHFKESRVNPTTASQTVTKFPTHVPAGHQDDFWGVPESIQGQLGPVCVFNEAIHEQHGYVLNSIGPSCVSLFQPQGSNEEESNSVLAELSGKLVLYYNAKACKNNKCIDLTPSHLGGNRIDGRFTGEVCSSWDIKNVINSMGGMEVFLPLLEQVEYDESKSCEITEEEEKVVKVKIEKNPASELKDEVKTESPIVDQWVMVEDQQAKPQADPLTKTRQLADEAAQVKNGVTIILSLLQNILKGSTLLRDSFLRSRELATLGVVLSKIDGRLIDVPVLMSIQRLIETLQHSNEVLMPCIFQYILFNFSIWSRCEFAIRIGHIQYLSTLIKDNPTYFRTHFGTEFILDVIRTYYISDVTTTRDLQTSEIDESGAKIIRGSLFGMINYYLKQKVKPQDIASLMQFIATVQDGNVLKETFDLICGLCKGPTKIPLMMEISRKHTCILEELNLTGNILK</sequence>
<dbReference type="SUPFAM" id="SSF49899">
    <property type="entry name" value="Concanavalin A-like lectins/glucanases"/>
    <property type="match status" value="1"/>
</dbReference>
<dbReference type="GO" id="GO:0016020">
    <property type="term" value="C:membrane"/>
    <property type="evidence" value="ECO:0007669"/>
    <property type="project" value="TreeGrafter"/>
</dbReference>
<dbReference type="InterPro" id="IPR031570">
    <property type="entry name" value="NBEA/BDCP_DUF4704"/>
</dbReference>
<dbReference type="SUPFAM" id="SSF48371">
    <property type="entry name" value="ARM repeat"/>
    <property type="match status" value="1"/>
</dbReference>
<dbReference type="GO" id="GO:0019901">
    <property type="term" value="F:protein kinase binding"/>
    <property type="evidence" value="ECO:0007669"/>
    <property type="project" value="TreeGrafter"/>
</dbReference>
<protein>
    <submittedName>
        <fullName evidence="3">Neurobeachin 1</fullName>
    </submittedName>
</protein>
<dbReference type="InterPro" id="IPR050865">
    <property type="entry name" value="BEACH_Domain"/>
</dbReference>